<evidence type="ECO:0000313" key="3">
    <source>
        <dbReference type="EMBL" id="GBG73254.1"/>
    </source>
</evidence>
<feature type="region of interest" description="Disordered" evidence="1">
    <location>
        <begin position="58"/>
        <end position="100"/>
    </location>
</feature>
<protein>
    <submittedName>
        <fullName evidence="3">Uncharacterized protein</fullName>
    </submittedName>
</protein>
<accession>A0A388KT57</accession>
<sequence>MCTSVPGGGGSASGNSEGPDGLPHAAVGYPGTSLTCQLCLVTLAAVVSYVFVVGRARPSPAAPAGARNRRQQQAAAGSSTQQEAAGAGIGSEEESPSRLR</sequence>
<feature type="transmembrane region" description="Helical" evidence="2">
    <location>
        <begin position="32"/>
        <end position="52"/>
    </location>
</feature>
<evidence type="ECO:0000256" key="1">
    <source>
        <dbReference type="SAM" id="MobiDB-lite"/>
    </source>
</evidence>
<name>A0A388KT57_CHABU</name>
<dbReference type="Gramene" id="GBG73254">
    <property type="protein sequence ID" value="GBG73254"/>
    <property type="gene ID" value="CBR_g12972"/>
</dbReference>
<dbReference type="Proteomes" id="UP000265515">
    <property type="component" value="Unassembled WGS sequence"/>
</dbReference>
<evidence type="ECO:0000313" key="4">
    <source>
        <dbReference type="Proteomes" id="UP000265515"/>
    </source>
</evidence>
<reference evidence="3 4" key="1">
    <citation type="journal article" date="2018" name="Cell">
        <title>The Chara Genome: Secondary Complexity and Implications for Plant Terrestrialization.</title>
        <authorList>
            <person name="Nishiyama T."/>
            <person name="Sakayama H."/>
            <person name="Vries J.D."/>
            <person name="Buschmann H."/>
            <person name="Saint-Marcoux D."/>
            <person name="Ullrich K.K."/>
            <person name="Haas F.B."/>
            <person name="Vanderstraeten L."/>
            <person name="Becker D."/>
            <person name="Lang D."/>
            <person name="Vosolsobe S."/>
            <person name="Rombauts S."/>
            <person name="Wilhelmsson P.K.I."/>
            <person name="Janitza P."/>
            <person name="Kern R."/>
            <person name="Heyl A."/>
            <person name="Rumpler F."/>
            <person name="Villalobos L.I.A.C."/>
            <person name="Clay J.M."/>
            <person name="Skokan R."/>
            <person name="Toyoda A."/>
            <person name="Suzuki Y."/>
            <person name="Kagoshima H."/>
            <person name="Schijlen E."/>
            <person name="Tajeshwar N."/>
            <person name="Catarino B."/>
            <person name="Hetherington A.J."/>
            <person name="Saltykova A."/>
            <person name="Bonnot C."/>
            <person name="Breuninger H."/>
            <person name="Symeonidi A."/>
            <person name="Radhakrishnan G.V."/>
            <person name="Van Nieuwerburgh F."/>
            <person name="Deforce D."/>
            <person name="Chang C."/>
            <person name="Karol K.G."/>
            <person name="Hedrich R."/>
            <person name="Ulvskov P."/>
            <person name="Glockner G."/>
            <person name="Delwiche C.F."/>
            <person name="Petrasek J."/>
            <person name="Van de Peer Y."/>
            <person name="Friml J."/>
            <person name="Beilby M."/>
            <person name="Dolan L."/>
            <person name="Kohara Y."/>
            <person name="Sugano S."/>
            <person name="Fujiyama A."/>
            <person name="Delaux P.-M."/>
            <person name="Quint M."/>
            <person name="TheiBen G."/>
            <person name="Hagemann M."/>
            <person name="Harholt J."/>
            <person name="Dunand C."/>
            <person name="Zachgo S."/>
            <person name="Langdale J."/>
            <person name="Maumus F."/>
            <person name="Straeten D.V.D."/>
            <person name="Gould S.B."/>
            <person name="Rensing S.A."/>
        </authorList>
    </citation>
    <scope>NUCLEOTIDE SEQUENCE [LARGE SCALE GENOMIC DNA]</scope>
    <source>
        <strain evidence="3 4">S276</strain>
    </source>
</reference>
<feature type="compositionally biased region" description="Low complexity" evidence="1">
    <location>
        <begin position="58"/>
        <end position="86"/>
    </location>
</feature>
<comment type="caution">
    <text evidence="3">The sequence shown here is derived from an EMBL/GenBank/DDBJ whole genome shotgun (WGS) entry which is preliminary data.</text>
</comment>
<dbReference type="AlphaFoldDB" id="A0A388KT57"/>
<keyword evidence="4" id="KW-1185">Reference proteome</keyword>
<keyword evidence="2" id="KW-1133">Transmembrane helix</keyword>
<dbReference type="EMBL" id="BFEA01000180">
    <property type="protein sequence ID" value="GBG73254.1"/>
    <property type="molecule type" value="Genomic_DNA"/>
</dbReference>
<evidence type="ECO:0000256" key="2">
    <source>
        <dbReference type="SAM" id="Phobius"/>
    </source>
</evidence>
<keyword evidence="2" id="KW-0472">Membrane</keyword>
<proteinExistence type="predicted"/>
<gene>
    <name evidence="3" type="ORF">CBR_g12972</name>
</gene>
<feature type="compositionally biased region" description="Gly residues" evidence="1">
    <location>
        <begin position="1"/>
        <end position="12"/>
    </location>
</feature>
<keyword evidence="2" id="KW-0812">Transmembrane</keyword>
<feature type="region of interest" description="Disordered" evidence="1">
    <location>
        <begin position="1"/>
        <end position="27"/>
    </location>
</feature>
<organism evidence="3 4">
    <name type="scientific">Chara braunii</name>
    <name type="common">Braun's stonewort</name>
    <dbReference type="NCBI Taxonomy" id="69332"/>
    <lineage>
        <taxon>Eukaryota</taxon>
        <taxon>Viridiplantae</taxon>
        <taxon>Streptophyta</taxon>
        <taxon>Charophyceae</taxon>
        <taxon>Charales</taxon>
        <taxon>Characeae</taxon>
        <taxon>Chara</taxon>
    </lineage>
</organism>